<name>A0A8I1X3E8_PROMR</name>
<proteinExistence type="predicted"/>
<evidence type="ECO:0000313" key="1">
    <source>
        <dbReference type="EMBL" id="MBO8223123.1"/>
    </source>
</evidence>
<comment type="caution">
    <text evidence="1">The sequence shown here is derived from an EMBL/GenBank/DDBJ whole genome shotgun (WGS) entry which is preliminary data.</text>
</comment>
<dbReference type="AlphaFoldDB" id="A0A8I1X3E8"/>
<dbReference type="RefSeq" id="WP_100883816.1">
    <property type="nucleotide sequence ID" value="NZ_JAAORC010000002.1"/>
</dbReference>
<dbReference type="EMBL" id="JAAORC010000002">
    <property type="protein sequence ID" value="MBO8223123.1"/>
    <property type="molecule type" value="Genomic_DNA"/>
</dbReference>
<organism evidence="1 2">
    <name type="scientific">Prochlorococcus marinus str. XMU1401</name>
    <dbReference type="NCBI Taxonomy" id="2052594"/>
    <lineage>
        <taxon>Bacteria</taxon>
        <taxon>Bacillati</taxon>
        <taxon>Cyanobacteriota</taxon>
        <taxon>Cyanophyceae</taxon>
        <taxon>Synechococcales</taxon>
        <taxon>Prochlorococcaceae</taxon>
        <taxon>Prochlorococcus</taxon>
    </lineage>
</organism>
<accession>A0A8I1X3E8</accession>
<gene>
    <name evidence="1" type="ORF">HA142_06310</name>
</gene>
<protein>
    <submittedName>
        <fullName evidence="1">Uncharacterized protein</fullName>
    </submittedName>
</protein>
<evidence type="ECO:0000313" key="2">
    <source>
        <dbReference type="Proteomes" id="UP000666562"/>
    </source>
</evidence>
<sequence length="82" mass="9758">MKDKSWRKEYLGMKVHSQKTRKLLENGPKSLSQSWYLQSMYNDWKSKKGYKDPDTENKGQCQSSFKEFESIISQSTKNQKED</sequence>
<dbReference type="Proteomes" id="UP000666562">
    <property type="component" value="Unassembled WGS sequence"/>
</dbReference>
<reference evidence="1" key="1">
    <citation type="submission" date="2020-03" db="EMBL/GenBank/DDBJ databases">
        <title>Genome differentiation and subclade ecological adaptation of Prochlorococcus HLII clade in the global ocean.</title>
        <authorList>
            <person name="Yan W."/>
            <person name="Fen X."/>
            <person name="Zhang W."/>
        </authorList>
    </citation>
    <scope>NUCLEOTIDE SEQUENCE</scope>
    <source>
        <strain evidence="1">XMU1401</strain>
    </source>
</reference>